<accession>A0A1N6T789</accession>
<protein>
    <submittedName>
        <fullName evidence="1">Uncharacterized protein</fullName>
    </submittedName>
</protein>
<dbReference type="Proteomes" id="UP000186895">
    <property type="component" value="Unassembled WGS sequence"/>
</dbReference>
<sequence length="237" mass="27071">MIERKLNEAGLIEFENFILELRNEGTPSTPLYLLTEDSTSEPIGESLLLENVAFETRYALGKHLVDALGGISDAARFLGDRGFWSALALYWFDQFCPAKEDGSRKPSKEYNYILSENYNHRPRHAVFTTWQLVSRYGEDSKFLLSGALPVRGELVEQLMARQYLLSCDGAIRTASLLYYDSERATYKKGAAARKSAGCIARYISWMEQLKVNYDLFAMSTEDFFSLIPAEFDRFRQS</sequence>
<dbReference type="RefSeq" id="WP_076463033.1">
    <property type="nucleotide sequence ID" value="NZ_FTMN01000005.1"/>
</dbReference>
<dbReference type="AlphaFoldDB" id="A0A1N6T789"/>
<dbReference type="EMBL" id="FTMN01000005">
    <property type="protein sequence ID" value="SIQ49265.1"/>
    <property type="molecule type" value="Genomic_DNA"/>
</dbReference>
<name>A0A1N6T789_9GAMM</name>
<reference evidence="2" key="1">
    <citation type="submission" date="2017-01" db="EMBL/GenBank/DDBJ databases">
        <authorList>
            <person name="Varghese N."/>
            <person name="Submissions S."/>
        </authorList>
    </citation>
    <scope>NUCLEOTIDE SEQUENCE [LARGE SCALE GENOMIC DNA]</scope>
    <source>
        <strain evidence="2">DSM 7027</strain>
    </source>
</reference>
<gene>
    <name evidence="1" type="ORF">SAMN05421647_105166</name>
</gene>
<evidence type="ECO:0000313" key="2">
    <source>
        <dbReference type="Proteomes" id="UP000186895"/>
    </source>
</evidence>
<organism evidence="1 2">
    <name type="scientific">Marinobacterium stanieri</name>
    <dbReference type="NCBI Taxonomy" id="49186"/>
    <lineage>
        <taxon>Bacteria</taxon>
        <taxon>Pseudomonadati</taxon>
        <taxon>Pseudomonadota</taxon>
        <taxon>Gammaproteobacteria</taxon>
        <taxon>Oceanospirillales</taxon>
        <taxon>Oceanospirillaceae</taxon>
        <taxon>Marinobacterium</taxon>
    </lineage>
</organism>
<dbReference type="STRING" id="49186.SAMN05421647_105166"/>
<proteinExistence type="predicted"/>
<evidence type="ECO:0000313" key="1">
    <source>
        <dbReference type="EMBL" id="SIQ49265.1"/>
    </source>
</evidence>
<keyword evidence="2" id="KW-1185">Reference proteome</keyword>